<dbReference type="AlphaFoldDB" id="A0A365H9P7"/>
<evidence type="ECO:0000313" key="4">
    <source>
        <dbReference type="EMBL" id="RAY15817.1"/>
    </source>
</evidence>
<name>A0A365H9P7_9ACTN</name>
<dbReference type="InterPro" id="IPR050955">
    <property type="entry name" value="Plant_Biomass_Hydrol_Est"/>
</dbReference>
<reference evidence="4 5" key="1">
    <citation type="submission" date="2018-06" db="EMBL/GenBank/DDBJ databases">
        <title>Actinomadura craniellae sp. nov. isolated from marine sponge Craniella sp.</title>
        <authorList>
            <person name="Li L."/>
            <person name="Xu Q.H."/>
            <person name="Lin H.W."/>
            <person name="Lu Y.H."/>
        </authorList>
    </citation>
    <scope>NUCLEOTIDE SEQUENCE [LARGE SCALE GENOMIC DNA]</scope>
    <source>
        <strain evidence="4 5">LHW63021</strain>
    </source>
</reference>
<evidence type="ECO:0000313" key="5">
    <source>
        <dbReference type="Proteomes" id="UP000251891"/>
    </source>
</evidence>
<keyword evidence="2" id="KW-0378">Hydrolase</keyword>
<accession>A0A365H9P7</accession>
<keyword evidence="1 3" id="KW-0732">Signal</keyword>
<dbReference type="SUPFAM" id="SSF53474">
    <property type="entry name" value="alpha/beta-Hydrolases"/>
    <property type="match status" value="1"/>
</dbReference>
<evidence type="ECO:0000256" key="2">
    <source>
        <dbReference type="ARBA" id="ARBA00022801"/>
    </source>
</evidence>
<organism evidence="4 5">
    <name type="scientific">Actinomadura craniellae</name>
    <dbReference type="NCBI Taxonomy" id="2231787"/>
    <lineage>
        <taxon>Bacteria</taxon>
        <taxon>Bacillati</taxon>
        <taxon>Actinomycetota</taxon>
        <taxon>Actinomycetes</taxon>
        <taxon>Streptosporangiales</taxon>
        <taxon>Thermomonosporaceae</taxon>
        <taxon>Actinomadura</taxon>
    </lineage>
</organism>
<dbReference type="EMBL" id="QLYX01000003">
    <property type="protein sequence ID" value="RAY15817.1"/>
    <property type="molecule type" value="Genomic_DNA"/>
</dbReference>
<gene>
    <name evidence="4" type="ORF">DPM19_08600</name>
</gene>
<proteinExistence type="predicted"/>
<sequence length="296" mass="32147">MRIAVLCSAVLALVLALLPAGPTPEAAAGAVRPGTYKRTMKTPGEWDRQFLLRVPPRTAGRRPLVIALHGGLNDMHIMRDMTGLDAVADREGFLVAYPDGILSTWNAGGCCVFARALGIDDVTFLDRLIDSLVRLGLADPRRVYLTGFSNGGGMAYRYACERPDRVAAVGVVAGALATSCNPSRGTSVITFHGTEDGSVPFEGGGMMDWNNWRPFPSTMSVIDRWRQLNQVGPLSRLVLNRSSTECRATERGPLRTEVRFCKVIDGIHQWPRGTGKGVDASATIWDFFEQERLGAA</sequence>
<protein>
    <recommendedName>
        <fullName evidence="6">Polyhydroxybutyrate depolymerase</fullName>
    </recommendedName>
</protein>
<keyword evidence="5" id="KW-1185">Reference proteome</keyword>
<dbReference type="GO" id="GO:0016787">
    <property type="term" value="F:hydrolase activity"/>
    <property type="evidence" value="ECO:0007669"/>
    <property type="project" value="UniProtKB-KW"/>
</dbReference>
<evidence type="ECO:0008006" key="6">
    <source>
        <dbReference type="Google" id="ProtNLM"/>
    </source>
</evidence>
<dbReference type="GO" id="GO:0005576">
    <property type="term" value="C:extracellular region"/>
    <property type="evidence" value="ECO:0007669"/>
    <property type="project" value="InterPro"/>
</dbReference>
<dbReference type="PANTHER" id="PTHR43037:SF1">
    <property type="entry name" value="BLL1128 PROTEIN"/>
    <property type="match status" value="1"/>
</dbReference>
<dbReference type="Gene3D" id="3.40.50.1820">
    <property type="entry name" value="alpha/beta hydrolase"/>
    <property type="match status" value="1"/>
</dbReference>
<dbReference type="InterPro" id="IPR010126">
    <property type="entry name" value="Esterase_phb"/>
</dbReference>
<dbReference type="InterPro" id="IPR029058">
    <property type="entry name" value="AB_hydrolase_fold"/>
</dbReference>
<dbReference type="Pfam" id="PF10503">
    <property type="entry name" value="Esterase_PHB"/>
    <property type="match status" value="1"/>
</dbReference>
<dbReference type="Proteomes" id="UP000251891">
    <property type="component" value="Unassembled WGS sequence"/>
</dbReference>
<dbReference type="RefSeq" id="WP_111864511.1">
    <property type="nucleotide sequence ID" value="NZ_QLYX01000003.1"/>
</dbReference>
<evidence type="ECO:0000256" key="1">
    <source>
        <dbReference type="ARBA" id="ARBA00022729"/>
    </source>
</evidence>
<comment type="caution">
    <text evidence="4">The sequence shown here is derived from an EMBL/GenBank/DDBJ whole genome shotgun (WGS) entry which is preliminary data.</text>
</comment>
<dbReference type="OrthoDB" id="9767239at2"/>
<dbReference type="PANTHER" id="PTHR43037">
    <property type="entry name" value="UNNAMED PRODUCT-RELATED"/>
    <property type="match status" value="1"/>
</dbReference>
<feature type="chain" id="PRO_5038376467" description="Polyhydroxybutyrate depolymerase" evidence="3">
    <location>
        <begin position="27"/>
        <end position="296"/>
    </location>
</feature>
<evidence type="ECO:0000256" key="3">
    <source>
        <dbReference type="SAM" id="SignalP"/>
    </source>
</evidence>
<feature type="signal peptide" evidence="3">
    <location>
        <begin position="1"/>
        <end position="26"/>
    </location>
</feature>